<accession>A0A326U261</accession>
<dbReference type="EMBL" id="QKUF01000019">
    <property type="protein sequence ID" value="PZW25359.1"/>
    <property type="molecule type" value="Genomic_DNA"/>
</dbReference>
<sequence length="39" mass="4457">MRKKRQSTKQAQLVRFLLLILSGLLLLAGRCMLPHPILV</sequence>
<proteinExistence type="predicted"/>
<name>A0A326U261_THEHA</name>
<comment type="caution">
    <text evidence="1">The sequence shown here is derived from an EMBL/GenBank/DDBJ whole genome shotgun (WGS) entry which is preliminary data.</text>
</comment>
<dbReference type="Proteomes" id="UP000248806">
    <property type="component" value="Unassembled WGS sequence"/>
</dbReference>
<reference evidence="1 2" key="1">
    <citation type="submission" date="2018-06" db="EMBL/GenBank/DDBJ databases">
        <title>Genomic Encyclopedia of Archaeal and Bacterial Type Strains, Phase II (KMG-II): from individual species to whole genera.</title>
        <authorList>
            <person name="Goeker M."/>
        </authorList>
    </citation>
    <scope>NUCLEOTIDE SEQUENCE [LARGE SCALE GENOMIC DNA]</scope>
    <source>
        <strain evidence="1 2">ATCC BAA-1881</strain>
    </source>
</reference>
<gene>
    <name evidence="1" type="ORF">EI42_04411</name>
</gene>
<evidence type="ECO:0000313" key="1">
    <source>
        <dbReference type="EMBL" id="PZW25359.1"/>
    </source>
</evidence>
<keyword evidence="2" id="KW-1185">Reference proteome</keyword>
<organism evidence="1 2">
    <name type="scientific">Thermosporothrix hazakensis</name>
    <dbReference type="NCBI Taxonomy" id="644383"/>
    <lineage>
        <taxon>Bacteria</taxon>
        <taxon>Bacillati</taxon>
        <taxon>Chloroflexota</taxon>
        <taxon>Ktedonobacteria</taxon>
        <taxon>Ktedonobacterales</taxon>
        <taxon>Thermosporotrichaceae</taxon>
        <taxon>Thermosporothrix</taxon>
    </lineage>
</organism>
<protein>
    <submittedName>
        <fullName evidence="1">Uncharacterized protein</fullName>
    </submittedName>
</protein>
<dbReference type="AlphaFoldDB" id="A0A326U261"/>
<evidence type="ECO:0000313" key="2">
    <source>
        <dbReference type="Proteomes" id="UP000248806"/>
    </source>
</evidence>